<reference evidence="1" key="1">
    <citation type="submission" date="2023-01" db="EMBL/GenBank/DDBJ databases">
        <title>Oxazolidinone resistance genes in florfenicol resistant enterococci from beef cattle and veal calves at slaughter.</title>
        <authorList>
            <person name="Biggel M."/>
        </authorList>
    </citation>
    <scope>NUCLEOTIDE SEQUENCE</scope>
    <source>
        <strain evidence="1">K204-1</strain>
    </source>
</reference>
<protein>
    <recommendedName>
        <fullName evidence="3">Glycosyl hydrolase family 32 N-terminal domain-containing protein</fullName>
    </recommendedName>
</protein>
<dbReference type="Gene3D" id="2.115.10.20">
    <property type="entry name" value="Glycosyl hydrolase domain, family 43"/>
    <property type="match status" value="2"/>
</dbReference>
<dbReference type="Proteomes" id="UP001179600">
    <property type="component" value="Chromosome"/>
</dbReference>
<sequence length="525" mass="60788">MKKKFLAILAVCLLLAGCQKISKQDVITTEAEDISVKFNQVNSEERNNPDLKEFDMSNLKHGRYKLKSEVPQHVKILLGTSNYVQPFELDKNGFITYLEDGMTIQVENGDYFSLEYLGEDITYKYDNVRNGDFYPGLYYEDKEEFPYGRYILKNNSEEPSIIYHGTYGSVTRDIIGPNSYKQVEIYGKDRIQVDTKDSVQVRRMPDRNSTERLFLPTAYGNIDVIHPSVVKLKKPINGYAYWLAGTPFYKSNAAEENPHIYASKDGIQWEVPEGLTNPIDDKPGKKEDLSRYNSDTHLIYDDSSETLLCFYREYDGSKDNKANIIYRESKDGVNWSDETIIYNGPQVLSPAIIKEDNKYRMYFVNEKYQVIEIESTDRMKQWTEERIIETIYSEGNLHNWHLDAQKENDGKYGLLISSFLADENRQAMDVGSTTPNRQTMSLYYAQSEDGYEFSEFKKVLTPRPDSSHWDNRGLYRSCYIMDGDKYIVYYTGFSTTGRKGTGISYGENMDDLQGLDSSHLDDFYK</sequence>
<dbReference type="SUPFAM" id="SSF75005">
    <property type="entry name" value="Arabinanase/levansucrase/invertase"/>
    <property type="match status" value="2"/>
</dbReference>
<dbReference type="EMBL" id="CP116507">
    <property type="protein sequence ID" value="WCG23190.1"/>
    <property type="molecule type" value="Genomic_DNA"/>
</dbReference>
<organism evidence="1 2">
    <name type="scientific">Vagococcus lutrae</name>
    <dbReference type="NCBI Taxonomy" id="81947"/>
    <lineage>
        <taxon>Bacteria</taxon>
        <taxon>Bacillati</taxon>
        <taxon>Bacillota</taxon>
        <taxon>Bacilli</taxon>
        <taxon>Lactobacillales</taxon>
        <taxon>Enterococcaceae</taxon>
        <taxon>Vagococcus</taxon>
    </lineage>
</organism>
<name>A0AAE9XJB9_9ENTE</name>
<dbReference type="RefSeq" id="WP_126763425.1">
    <property type="nucleotide sequence ID" value="NZ_CP116507.1"/>
</dbReference>
<evidence type="ECO:0000313" key="1">
    <source>
        <dbReference type="EMBL" id="WCG23190.1"/>
    </source>
</evidence>
<accession>A0AAE9XJB9</accession>
<evidence type="ECO:0000313" key="2">
    <source>
        <dbReference type="Proteomes" id="UP001179600"/>
    </source>
</evidence>
<dbReference type="PROSITE" id="PS51257">
    <property type="entry name" value="PROKAR_LIPOPROTEIN"/>
    <property type="match status" value="1"/>
</dbReference>
<gene>
    <name evidence="1" type="ORF">PML95_02825</name>
</gene>
<proteinExistence type="predicted"/>
<dbReference type="InterPro" id="IPR023296">
    <property type="entry name" value="Glyco_hydro_beta-prop_sf"/>
</dbReference>
<evidence type="ECO:0008006" key="3">
    <source>
        <dbReference type="Google" id="ProtNLM"/>
    </source>
</evidence>
<dbReference type="AlphaFoldDB" id="A0AAE9XJB9"/>